<organism evidence="9 10">
    <name type="scientific">Frondihabitans sucicola</name>
    <dbReference type="NCBI Taxonomy" id="1268041"/>
    <lineage>
        <taxon>Bacteria</taxon>
        <taxon>Bacillati</taxon>
        <taxon>Actinomycetota</taxon>
        <taxon>Actinomycetes</taxon>
        <taxon>Micrococcales</taxon>
        <taxon>Microbacteriaceae</taxon>
        <taxon>Frondihabitans</taxon>
    </lineage>
</organism>
<evidence type="ECO:0000259" key="8">
    <source>
        <dbReference type="PROSITE" id="PS50928"/>
    </source>
</evidence>
<evidence type="ECO:0000313" key="9">
    <source>
        <dbReference type="EMBL" id="BDZ50893.1"/>
    </source>
</evidence>
<dbReference type="PANTHER" id="PTHR43386:SF1">
    <property type="entry name" value="D,D-DIPEPTIDE TRANSPORT SYSTEM PERMEASE PROTEIN DDPC-RELATED"/>
    <property type="match status" value="1"/>
</dbReference>
<dbReference type="PROSITE" id="PS50928">
    <property type="entry name" value="ABC_TM1"/>
    <property type="match status" value="1"/>
</dbReference>
<evidence type="ECO:0000256" key="3">
    <source>
        <dbReference type="ARBA" id="ARBA00022475"/>
    </source>
</evidence>
<feature type="transmembrane region" description="Helical" evidence="7">
    <location>
        <begin position="135"/>
        <end position="159"/>
    </location>
</feature>
<dbReference type="Proteomes" id="UP001321486">
    <property type="component" value="Chromosome"/>
</dbReference>
<dbReference type="InterPro" id="IPR000515">
    <property type="entry name" value="MetI-like"/>
</dbReference>
<feature type="transmembrane region" description="Helical" evidence="7">
    <location>
        <begin position="35"/>
        <end position="57"/>
    </location>
</feature>
<dbReference type="PANTHER" id="PTHR43386">
    <property type="entry name" value="OLIGOPEPTIDE TRANSPORT SYSTEM PERMEASE PROTEIN APPC"/>
    <property type="match status" value="1"/>
</dbReference>
<evidence type="ECO:0000256" key="6">
    <source>
        <dbReference type="ARBA" id="ARBA00023136"/>
    </source>
</evidence>
<evidence type="ECO:0000313" key="10">
    <source>
        <dbReference type="Proteomes" id="UP001321486"/>
    </source>
</evidence>
<dbReference type="SUPFAM" id="SSF161098">
    <property type="entry name" value="MetI-like"/>
    <property type="match status" value="1"/>
</dbReference>
<keyword evidence="2" id="KW-0813">Transport</keyword>
<accession>A0ABN6Y121</accession>
<evidence type="ECO:0000256" key="4">
    <source>
        <dbReference type="ARBA" id="ARBA00022692"/>
    </source>
</evidence>
<evidence type="ECO:0000256" key="5">
    <source>
        <dbReference type="ARBA" id="ARBA00022989"/>
    </source>
</evidence>
<feature type="domain" description="ABC transmembrane type-1" evidence="8">
    <location>
        <begin position="100"/>
        <end position="165"/>
    </location>
</feature>
<keyword evidence="10" id="KW-1185">Reference proteome</keyword>
<evidence type="ECO:0000256" key="1">
    <source>
        <dbReference type="ARBA" id="ARBA00004651"/>
    </source>
</evidence>
<evidence type="ECO:0000256" key="2">
    <source>
        <dbReference type="ARBA" id="ARBA00022448"/>
    </source>
</evidence>
<comment type="subcellular location">
    <subcellularLocation>
        <location evidence="1">Cell membrane</location>
        <topology evidence="1">Multi-pass membrane protein</topology>
    </subcellularLocation>
</comment>
<keyword evidence="6 7" id="KW-0472">Membrane</keyword>
<name>A0ABN6Y121_9MICO</name>
<sequence>MTNVLAAAKDQRAPWYKRLPVVAQLRRSVGLQRGMLVTGIIICLVFLIAAIFAPLIAPFGFGQLSGAHGSFPRQAPPSSTHIWGTTVGGYDVFSRVVWGCRTAISVVILAVIISVVVGVTLGLVSGYLGGWLDRILVVIADAVYAFPSLLLAIVVSIVISGASRA</sequence>
<gene>
    <name evidence="9" type="ORF">GCM10025867_31340</name>
</gene>
<dbReference type="EMBL" id="AP027732">
    <property type="protein sequence ID" value="BDZ50893.1"/>
    <property type="molecule type" value="Genomic_DNA"/>
</dbReference>
<keyword evidence="4 7" id="KW-0812">Transmembrane</keyword>
<reference evidence="10" key="1">
    <citation type="journal article" date="2019" name="Int. J. Syst. Evol. Microbiol.">
        <title>The Global Catalogue of Microorganisms (GCM) 10K type strain sequencing project: providing services to taxonomists for standard genome sequencing and annotation.</title>
        <authorList>
            <consortium name="The Broad Institute Genomics Platform"/>
            <consortium name="The Broad Institute Genome Sequencing Center for Infectious Disease"/>
            <person name="Wu L."/>
            <person name="Ma J."/>
        </authorList>
    </citation>
    <scope>NUCLEOTIDE SEQUENCE [LARGE SCALE GENOMIC DNA]</scope>
    <source>
        <strain evidence="10">NBRC 108728</strain>
    </source>
</reference>
<protein>
    <recommendedName>
        <fullName evidence="8">ABC transmembrane type-1 domain-containing protein</fullName>
    </recommendedName>
</protein>
<dbReference type="InterPro" id="IPR050366">
    <property type="entry name" value="BP-dependent_transpt_permease"/>
</dbReference>
<feature type="transmembrane region" description="Helical" evidence="7">
    <location>
        <begin position="103"/>
        <end position="128"/>
    </location>
</feature>
<proteinExistence type="predicted"/>
<keyword evidence="3" id="KW-1003">Cell membrane</keyword>
<evidence type="ECO:0000256" key="7">
    <source>
        <dbReference type="SAM" id="Phobius"/>
    </source>
</evidence>
<keyword evidence="5 7" id="KW-1133">Transmembrane helix</keyword>
<dbReference type="InterPro" id="IPR035906">
    <property type="entry name" value="MetI-like_sf"/>
</dbReference>